<reference evidence="5" key="1">
    <citation type="journal article" date="2019" name="Int. J. Syst. Evol. Microbiol.">
        <title>The Global Catalogue of Microorganisms (GCM) 10K type strain sequencing project: providing services to taxonomists for standard genome sequencing and annotation.</title>
        <authorList>
            <consortium name="The Broad Institute Genomics Platform"/>
            <consortium name="The Broad Institute Genome Sequencing Center for Infectious Disease"/>
            <person name="Wu L."/>
            <person name="Ma J."/>
        </authorList>
    </citation>
    <scope>NUCLEOTIDE SEQUENCE [LARGE SCALE GENOMIC DNA]</scope>
    <source>
        <strain evidence="5">KCTC 52368</strain>
    </source>
</reference>
<dbReference type="PROSITE" id="PS50110">
    <property type="entry name" value="RESPONSE_REGULATORY"/>
    <property type="match status" value="1"/>
</dbReference>
<proteinExistence type="predicted"/>
<comment type="caution">
    <text evidence="4">The sequence shown here is derived from an EMBL/GenBank/DDBJ whole genome shotgun (WGS) entry which is preliminary data.</text>
</comment>
<dbReference type="PANTHER" id="PTHR44591:SF3">
    <property type="entry name" value="RESPONSE REGULATORY DOMAIN-CONTAINING PROTEIN"/>
    <property type="match status" value="1"/>
</dbReference>
<dbReference type="Pfam" id="PF00072">
    <property type="entry name" value="Response_reg"/>
    <property type="match status" value="1"/>
</dbReference>
<dbReference type="EMBL" id="JBHULB010000082">
    <property type="protein sequence ID" value="MFD2588873.1"/>
    <property type="molecule type" value="Genomic_DNA"/>
</dbReference>
<protein>
    <submittedName>
        <fullName evidence="4">Response regulator</fullName>
    </submittedName>
</protein>
<dbReference type="Gene3D" id="3.40.50.2300">
    <property type="match status" value="1"/>
</dbReference>
<evidence type="ECO:0000313" key="4">
    <source>
        <dbReference type="EMBL" id="MFD2588873.1"/>
    </source>
</evidence>
<dbReference type="InterPro" id="IPR011006">
    <property type="entry name" value="CheY-like_superfamily"/>
</dbReference>
<evidence type="ECO:0000256" key="2">
    <source>
        <dbReference type="PROSITE-ProRule" id="PRU00169"/>
    </source>
</evidence>
<keyword evidence="1 2" id="KW-0597">Phosphoprotein</keyword>
<name>A0ABW5N2R3_9FLAO</name>
<evidence type="ECO:0000259" key="3">
    <source>
        <dbReference type="PROSITE" id="PS50110"/>
    </source>
</evidence>
<evidence type="ECO:0000256" key="1">
    <source>
        <dbReference type="ARBA" id="ARBA00022553"/>
    </source>
</evidence>
<evidence type="ECO:0000313" key="5">
    <source>
        <dbReference type="Proteomes" id="UP001597526"/>
    </source>
</evidence>
<dbReference type="InterPro" id="IPR001789">
    <property type="entry name" value="Sig_transdc_resp-reg_receiver"/>
</dbReference>
<dbReference type="SUPFAM" id="SSF52172">
    <property type="entry name" value="CheY-like"/>
    <property type="match status" value="1"/>
</dbReference>
<gene>
    <name evidence="4" type="ORF">ACFSQJ_18250</name>
</gene>
<feature type="domain" description="Response regulatory" evidence="3">
    <location>
        <begin position="4"/>
        <end position="130"/>
    </location>
</feature>
<dbReference type="PANTHER" id="PTHR44591">
    <property type="entry name" value="STRESS RESPONSE REGULATOR PROTEIN 1"/>
    <property type="match status" value="1"/>
</dbReference>
<dbReference type="InterPro" id="IPR050595">
    <property type="entry name" value="Bact_response_regulator"/>
</dbReference>
<dbReference type="Proteomes" id="UP001597526">
    <property type="component" value="Unassembled WGS sequence"/>
</dbReference>
<accession>A0ABW5N2R3</accession>
<organism evidence="4 5">
    <name type="scientific">Croceitalea marina</name>
    <dbReference type="NCBI Taxonomy" id="1775166"/>
    <lineage>
        <taxon>Bacteria</taxon>
        <taxon>Pseudomonadati</taxon>
        <taxon>Bacteroidota</taxon>
        <taxon>Flavobacteriia</taxon>
        <taxon>Flavobacteriales</taxon>
        <taxon>Flavobacteriaceae</taxon>
        <taxon>Croceitalea</taxon>
    </lineage>
</organism>
<dbReference type="RefSeq" id="WP_377768332.1">
    <property type="nucleotide sequence ID" value="NZ_JBHULB010000082.1"/>
</dbReference>
<sequence>MQRNICIIDDDLVSQFATRYVIEQHSGDFSISTCANAEEALVKLSYLITEDKELPDIVFLDLIMGDMNGWEFIENLQSLAKGKRLPEIYILSGFSNSKDRAIAKEHALIDGYFDKPLSRNSLDKIFSKKTV</sequence>
<feature type="modified residue" description="4-aspartylphosphate" evidence="2">
    <location>
        <position position="61"/>
    </location>
</feature>
<dbReference type="SMART" id="SM00448">
    <property type="entry name" value="REC"/>
    <property type="match status" value="1"/>
</dbReference>
<keyword evidence="5" id="KW-1185">Reference proteome</keyword>